<dbReference type="GO" id="GO:0008962">
    <property type="term" value="F:phosphatidylglycerophosphatase activity"/>
    <property type="evidence" value="ECO:0007669"/>
    <property type="project" value="InterPro"/>
</dbReference>
<feature type="transmembrane region" description="Helical" evidence="1">
    <location>
        <begin position="118"/>
        <end position="136"/>
    </location>
</feature>
<keyword evidence="1" id="KW-0812">Transmembrane</keyword>
<evidence type="ECO:0000313" key="2">
    <source>
        <dbReference type="EMBL" id="KAA6341365.1"/>
    </source>
</evidence>
<dbReference type="SUPFAM" id="SSF101307">
    <property type="entry name" value="YutG-like"/>
    <property type="match status" value="1"/>
</dbReference>
<gene>
    <name evidence="2" type="ORF">EZS27_010821</name>
</gene>
<evidence type="ECO:0000256" key="1">
    <source>
        <dbReference type="SAM" id="Phobius"/>
    </source>
</evidence>
<feature type="transmembrane region" description="Helical" evidence="1">
    <location>
        <begin position="49"/>
        <end position="69"/>
    </location>
</feature>
<feature type="transmembrane region" description="Helical" evidence="1">
    <location>
        <begin position="12"/>
        <end position="29"/>
    </location>
</feature>
<dbReference type="GO" id="GO:0006629">
    <property type="term" value="P:lipid metabolic process"/>
    <property type="evidence" value="ECO:0007669"/>
    <property type="project" value="InterPro"/>
</dbReference>
<organism evidence="2">
    <name type="scientific">termite gut metagenome</name>
    <dbReference type="NCBI Taxonomy" id="433724"/>
    <lineage>
        <taxon>unclassified sequences</taxon>
        <taxon>metagenomes</taxon>
        <taxon>organismal metagenomes</taxon>
    </lineage>
</organism>
<evidence type="ECO:0008006" key="3">
    <source>
        <dbReference type="Google" id="ProtNLM"/>
    </source>
</evidence>
<dbReference type="EMBL" id="SNRY01000394">
    <property type="protein sequence ID" value="KAA6341365.1"/>
    <property type="molecule type" value="Genomic_DNA"/>
</dbReference>
<name>A0A5J4S7H6_9ZZZZ</name>
<comment type="caution">
    <text evidence="2">The sequence shown here is derived from an EMBL/GenBank/DDBJ whole genome shotgun (WGS) entry which is preliminary data.</text>
</comment>
<feature type="transmembrane region" description="Helical" evidence="1">
    <location>
        <begin position="89"/>
        <end position="112"/>
    </location>
</feature>
<accession>A0A5J4S7H6</accession>
<keyword evidence="1" id="KW-1133">Transmembrane helix</keyword>
<keyword evidence="1" id="KW-0472">Membrane</keyword>
<dbReference type="InterPro" id="IPR036681">
    <property type="entry name" value="PgpA-like_sf"/>
</dbReference>
<dbReference type="AlphaFoldDB" id="A0A5J4S7H6"/>
<sequence length="152" mass="17317">MNTEIRQALRALYIQFFSFALIPVLLIVAYETDILSVGLYAEDTKMQYIMETIGILITIAFVPLALILFRFIHKWKIENVELPTILRRYVYLCMGRFALLEVVVLLNVVVSYSTLNNAGGFCILVALAATAFCLPSKKRLYTELNMQQPADE</sequence>
<reference evidence="2" key="1">
    <citation type="submission" date="2019-03" db="EMBL/GenBank/DDBJ databases">
        <title>Single cell metagenomics reveals metabolic interactions within the superorganism composed of flagellate Streblomastix strix and complex community of Bacteroidetes bacteria on its surface.</title>
        <authorList>
            <person name="Treitli S.C."/>
            <person name="Kolisko M."/>
            <person name="Husnik F."/>
            <person name="Keeling P."/>
            <person name="Hampl V."/>
        </authorList>
    </citation>
    <scope>NUCLEOTIDE SEQUENCE</scope>
    <source>
        <strain evidence="2">STM</strain>
    </source>
</reference>
<proteinExistence type="predicted"/>
<protein>
    <recommendedName>
        <fullName evidence="3">Transmembrane protein</fullName>
    </recommendedName>
</protein>